<evidence type="ECO:0000313" key="5">
    <source>
        <dbReference type="Proteomes" id="UP000726170"/>
    </source>
</evidence>
<dbReference type="InterPro" id="IPR051472">
    <property type="entry name" value="T3SS_Stator/FliH"/>
</dbReference>
<keyword evidence="2" id="KW-0653">Protein transport</keyword>
<dbReference type="PANTHER" id="PTHR34982:SF1">
    <property type="entry name" value="FLAGELLAR ASSEMBLY PROTEIN FLIH"/>
    <property type="match status" value="1"/>
</dbReference>
<dbReference type="EMBL" id="JAHLQF010000001">
    <property type="protein sequence ID" value="MBU5483036.1"/>
    <property type="molecule type" value="Genomic_DNA"/>
</dbReference>
<sequence>MQSSYNKVLKNTTVINSGKKKIVTEYTPPINTADIIEKKQREDNAKEFIESYENLAKSMLENARRQGEQILSKAYEDAEKIEAEAYPMAYEKGYEEGRKIGYDEAYKLAYEENIKKANEEREELIKDAQSTSSEIINSGKEEYIKYLKDKKIEIKKLIKEIIESIIAKEFKEEDGLNSMVMGILDEVKTSKTVIVRCNSTYKDELEKNISKWKENNAFRGDIFVIKDDSLKEGNVCIEKDNGKININKDSIFEKIGEILNG</sequence>
<evidence type="ECO:0000256" key="1">
    <source>
        <dbReference type="ARBA" id="ARBA00022448"/>
    </source>
</evidence>
<evidence type="ECO:0000256" key="2">
    <source>
        <dbReference type="ARBA" id="ARBA00022927"/>
    </source>
</evidence>
<accession>A0ABS6ECX1</accession>
<reference evidence="4 5" key="1">
    <citation type="submission" date="2021-06" db="EMBL/GenBank/DDBJ databases">
        <authorList>
            <person name="Sun Q."/>
            <person name="Li D."/>
        </authorList>
    </citation>
    <scope>NUCLEOTIDE SEQUENCE [LARGE SCALE GENOMIC DNA]</scope>
    <source>
        <strain evidence="4 5">MSJ-11</strain>
    </source>
</reference>
<evidence type="ECO:0000256" key="3">
    <source>
        <dbReference type="SAM" id="Coils"/>
    </source>
</evidence>
<keyword evidence="3" id="KW-0175">Coiled coil</keyword>
<evidence type="ECO:0000313" key="4">
    <source>
        <dbReference type="EMBL" id="MBU5483036.1"/>
    </source>
</evidence>
<protein>
    <submittedName>
        <fullName evidence="4">FliH protein</fullName>
    </submittedName>
</protein>
<comment type="caution">
    <text evidence="4">The sequence shown here is derived from an EMBL/GenBank/DDBJ whole genome shotgun (WGS) entry which is preliminary data.</text>
</comment>
<keyword evidence="1" id="KW-0813">Transport</keyword>
<gene>
    <name evidence="4" type="ORF">KQI86_01775</name>
</gene>
<feature type="coiled-coil region" evidence="3">
    <location>
        <begin position="107"/>
        <end position="134"/>
    </location>
</feature>
<dbReference type="PANTHER" id="PTHR34982">
    <property type="entry name" value="YOP PROTEINS TRANSLOCATION PROTEIN L"/>
    <property type="match status" value="1"/>
</dbReference>
<keyword evidence="5" id="KW-1185">Reference proteome</keyword>
<dbReference type="Proteomes" id="UP000726170">
    <property type="component" value="Unassembled WGS sequence"/>
</dbReference>
<proteinExistence type="predicted"/>
<organism evidence="4 5">
    <name type="scientific">Clostridium mobile</name>
    <dbReference type="NCBI Taxonomy" id="2841512"/>
    <lineage>
        <taxon>Bacteria</taxon>
        <taxon>Bacillati</taxon>
        <taxon>Bacillota</taxon>
        <taxon>Clostridia</taxon>
        <taxon>Eubacteriales</taxon>
        <taxon>Clostridiaceae</taxon>
        <taxon>Clostridium</taxon>
    </lineage>
</organism>
<dbReference type="RefSeq" id="WP_216437441.1">
    <property type="nucleotide sequence ID" value="NZ_JAHLQF010000001.1"/>
</dbReference>
<name>A0ABS6ECX1_9CLOT</name>